<name>A0ACB8RPE6_9AGAM</name>
<dbReference type="Proteomes" id="UP000814033">
    <property type="component" value="Unassembled WGS sequence"/>
</dbReference>
<keyword evidence="2" id="KW-1185">Reference proteome</keyword>
<accession>A0ACB8RPE6</accession>
<protein>
    <submittedName>
        <fullName evidence="1">Uncharacterized protein</fullName>
    </submittedName>
</protein>
<gene>
    <name evidence="1" type="ORF">FA95DRAFT_92798</name>
</gene>
<proteinExistence type="predicted"/>
<evidence type="ECO:0000313" key="1">
    <source>
        <dbReference type="EMBL" id="KAI0045737.1"/>
    </source>
</evidence>
<sequence length="545" mass="62529">MLSKGRPRSLLPVTGMSIGLFSSSEPDEAVTQTGPIFSLPLELFVRIIKFASQYDPTLEPPRRDTASREADAVRRLGWICVTHVCSSWRRIVLETPTLWWEISPRLGPTWMETILARSKGAPVDLMLQREEVKSAVRIASLHLSHARSIFFGPGVPDEQDAWLMELPAPILKTYECYGISSHQPNLFANHAPLLRRLVIHNVWDYPWTQQPFRTLVHLTVDGSKDPPSAEEFFNVLQGTPALEHLALARCLPENFKFLAYNLLVELPHLKTLRLDGDVSSVAECMARFHINPSTHLDLRCFSEDARRREYARIFPVILAHLSRAGSSAPPLRHLMLEVEIRCFVRFLVTRDLPAEVRGIDFFFLDRTPDIRVEFCWLYGTQDAEAALALPDMIFNALPLANVEMFSFLAFQRLWPKAFWVNIMRKFPRIKYLGSSERALFRALFYSNEELNEWEGLDAQFGHDDGLLFPCLETFIIEHDILWSLFDSGEISSAGLVELLERRRLASPLRTVFVSDLFKCNMEDESWSEQLAKTLEEYFNNKPPLP</sequence>
<reference evidence="1" key="2">
    <citation type="journal article" date="2022" name="New Phytol.">
        <title>Evolutionary transition to the ectomycorrhizal habit in the genomes of a hyperdiverse lineage of mushroom-forming fungi.</title>
        <authorList>
            <person name="Looney B."/>
            <person name="Miyauchi S."/>
            <person name="Morin E."/>
            <person name="Drula E."/>
            <person name="Courty P.E."/>
            <person name="Kohler A."/>
            <person name="Kuo A."/>
            <person name="LaButti K."/>
            <person name="Pangilinan J."/>
            <person name="Lipzen A."/>
            <person name="Riley R."/>
            <person name="Andreopoulos W."/>
            <person name="He G."/>
            <person name="Johnson J."/>
            <person name="Nolan M."/>
            <person name="Tritt A."/>
            <person name="Barry K.W."/>
            <person name="Grigoriev I.V."/>
            <person name="Nagy L.G."/>
            <person name="Hibbett D."/>
            <person name="Henrissat B."/>
            <person name="Matheny P.B."/>
            <person name="Labbe J."/>
            <person name="Martin F.M."/>
        </authorList>
    </citation>
    <scope>NUCLEOTIDE SEQUENCE</scope>
    <source>
        <strain evidence="1">FP105234-sp</strain>
    </source>
</reference>
<evidence type="ECO:0000313" key="2">
    <source>
        <dbReference type="Proteomes" id="UP000814033"/>
    </source>
</evidence>
<organism evidence="1 2">
    <name type="scientific">Auriscalpium vulgare</name>
    <dbReference type="NCBI Taxonomy" id="40419"/>
    <lineage>
        <taxon>Eukaryota</taxon>
        <taxon>Fungi</taxon>
        <taxon>Dikarya</taxon>
        <taxon>Basidiomycota</taxon>
        <taxon>Agaricomycotina</taxon>
        <taxon>Agaricomycetes</taxon>
        <taxon>Russulales</taxon>
        <taxon>Auriscalpiaceae</taxon>
        <taxon>Auriscalpium</taxon>
    </lineage>
</organism>
<reference evidence="1" key="1">
    <citation type="submission" date="2021-02" db="EMBL/GenBank/DDBJ databases">
        <authorList>
            <consortium name="DOE Joint Genome Institute"/>
            <person name="Ahrendt S."/>
            <person name="Looney B.P."/>
            <person name="Miyauchi S."/>
            <person name="Morin E."/>
            <person name="Drula E."/>
            <person name="Courty P.E."/>
            <person name="Chicoki N."/>
            <person name="Fauchery L."/>
            <person name="Kohler A."/>
            <person name="Kuo A."/>
            <person name="Labutti K."/>
            <person name="Pangilinan J."/>
            <person name="Lipzen A."/>
            <person name="Riley R."/>
            <person name="Andreopoulos W."/>
            <person name="He G."/>
            <person name="Johnson J."/>
            <person name="Barry K.W."/>
            <person name="Grigoriev I.V."/>
            <person name="Nagy L."/>
            <person name="Hibbett D."/>
            <person name="Henrissat B."/>
            <person name="Matheny P.B."/>
            <person name="Labbe J."/>
            <person name="Martin F."/>
        </authorList>
    </citation>
    <scope>NUCLEOTIDE SEQUENCE</scope>
    <source>
        <strain evidence="1">FP105234-sp</strain>
    </source>
</reference>
<comment type="caution">
    <text evidence="1">The sequence shown here is derived from an EMBL/GenBank/DDBJ whole genome shotgun (WGS) entry which is preliminary data.</text>
</comment>
<dbReference type="EMBL" id="MU275943">
    <property type="protein sequence ID" value="KAI0045737.1"/>
    <property type="molecule type" value="Genomic_DNA"/>
</dbReference>